<proteinExistence type="predicted"/>
<gene>
    <name evidence="1" type="ORF">MKP09_02070</name>
</gene>
<dbReference type="Proteomes" id="UP001202248">
    <property type="component" value="Unassembled WGS sequence"/>
</dbReference>
<evidence type="ECO:0000313" key="2">
    <source>
        <dbReference type="Proteomes" id="UP001202248"/>
    </source>
</evidence>
<dbReference type="RefSeq" id="WP_240826208.1">
    <property type="nucleotide sequence ID" value="NZ_JAKWBL010000001.1"/>
</dbReference>
<reference evidence="1 2" key="1">
    <citation type="submission" date="2022-02" db="EMBL/GenBank/DDBJ databases">
        <authorList>
            <person name="Min J."/>
        </authorList>
    </citation>
    <scope>NUCLEOTIDE SEQUENCE [LARGE SCALE GENOMIC DNA]</scope>
    <source>
        <strain evidence="1 2">GR10-1</strain>
    </source>
</reference>
<protein>
    <submittedName>
        <fullName evidence="1">YdeI/OmpD-associated family protein</fullName>
    </submittedName>
</protein>
<accession>A0ABS9SEJ4</accession>
<organism evidence="1 2">
    <name type="scientific">Niabella ginsengisoli</name>
    <dbReference type="NCBI Taxonomy" id="522298"/>
    <lineage>
        <taxon>Bacteria</taxon>
        <taxon>Pseudomonadati</taxon>
        <taxon>Bacteroidota</taxon>
        <taxon>Chitinophagia</taxon>
        <taxon>Chitinophagales</taxon>
        <taxon>Chitinophagaceae</taxon>
        <taxon>Niabella</taxon>
    </lineage>
</organism>
<dbReference type="InterPro" id="IPR037079">
    <property type="entry name" value="AF2212/PG0164-like_sf"/>
</dbReference>
<dbReference type="EMBL" id="JAKWBL010000001">
    <property type="protein sequence ID" value="MCH5596792.1"/>
    <property type="molecule type" value="Genomic_DNA"/>
</dbReference>
<dbReference type="InterPro" id="IPR015018">
    <property type="entry name" value="DUF1905"/>
</dbReference>
<keyword evidence="2" id="KW-1185">Reference proteome</keyword>
<dbReference type="SUPFAM" id="SSF141694">
    <property type="entry name" value="AF2212/PG0164-like"/>
    <property type="match status" value="1"/>
</dbReference>
<dbReference type="Pfam" id="PF08922">
    <property type="entry name" value="DUF1905"/>
    <property type="match status" value="1"/>
</dbReference>
<dbReference type="Pfam" id="PF13376">
    <property type="entry name" value="OmdA"/>
    <property type="match status" value="1"/>
</dbReference>
<dbReference type="Gene3D" id="2.40.30.100">
    <property type="entry name" value="AF2212/PG0164-like"/>
    <property type="match status" value="1"/>
</dbReference>
<evidence type="ECO:0000313" key="1">
    <source>
        <dbReference type="EMBL" id="MCH5596792.1"/>
    </source>
</evidence>
<comment type="caution">
    <text evidence="1">The sequence shown here is derived from an EMBL/GenBank/DDBJ whole genome shotgun (WGS) entry which is preliminary data.</text>
</comment>
<sequence>MEKYALLRFHASIDIIGINPFVTLPENILQSIFKQAEKDKGPIPVKGTLNKKAYTQTLLKYKGVWRLYINTVMLKDSPKRIGETVDITISYNTSPPTVAVPVAFIKVLKKDKEAAAVYETLPPSLQKEINRYLSNLKTEESLDRNILRALNFLKGKERFVGRDRPR</sequence>
<name>A0ABS9SEJ4_9BACT</name>